<dbReference type="InterPro" id="IPR003746">
    <property type="entry name" value="DUF167"/>
</dbReference>
<comment type="similarity">
    <text evidence="1">Belongs to the UPF0235 family.</text>
</comment>
<protein>
    <submittedName>
        <fullName evidence="4">UPF0235 protein C15orf40 homolog</fullName>
    </submittedName>
</protein>
<evidence type="ECO:0000256" key="1">
    <source>
        <dbReference type="ARBA" id="ARBA00010364"/>
    </source>
</evidence>
<evidence type="ECO:0000313" key="4">
    <source>
        <dbReference type="WBParaSite" id="HPBE_0001992901-mRNA-1"/>
    </source>
</evidence>
<dbReference type="WBParaSite" id="HPBE_0001992901-mRNA-1">
    <property type="protein sequence ID" value="HPBE_0001992901-mRNA-1"/>
    <property type="gene ID" value="HPBE_0001992901"/>
</dbReference>
<dbReference type="SUPFAM" id="SSF69786">
    <property type="entry name" value="YggU-like"/>
    <property type="match status" value="1"/>
</dbReference>
<dbReference type="EMBL" id="UZAH01031729">
    <property type="protein sequence ID" value="VDP17437.1"/>
    <property type="molecule type" value="Genomic_DNA"/>
</dbReference>
<proteinExistence type="inferred from homology"/>
<name>A0A3P8ASK1_HELPZ</name>
<dbReference type="PANTHER" id="PTHR13420:SF7">
    <property type="entry name" value="UPF0235 PROTEIN C15ORF40"/>
    <property type="match status" value="1"/>
</dbReference>
<dbReference type="AlphaFoldDB" id="A0A3P8ASK1"/>
<gene>
    <name evidence="2" type="ORF">HPBE_LOCUS19928</name>
</gene>
<dbReference type="NCBIfam" id="TIGR00251">
    <property type="entry name" value="DUF167 family protein"/>
    <property type="match status" value="1"/>
</dbReference>
<dbReference type="SMART" id="SM01152">
    <property type="entry name" value="DUF167"/>
    <property type="match status" value="1"/>
</dbReference>
<organism evidence="2">
    <name type="scientific">Heligmosomoides polygyrus</name>
    <name type="common">Parasitic roundworm</name>
    <dbReference type="NCBI Taxonomy" id="6339"/>
    <lineage>
        <taxon>Eukaryota</taxon>
        <taxon>Metazoa</taxon>
        <taxon>Ecdysozoa</taxon>
        <taxon>Nematoda</taxon>
        <taxon>Chromadorea</taxon>
        <taxon>Rhabditida</taxon>
        <taxon>Rhabditina</taxon>
        <taxon>Rhabditomorpha</taxon>
        <taxon>Strongyloidea</taxon>
        <taxon>Heligmosomidae</taxon>
        <taxon>Heligmosomoides</taxon>
    </lineage>
</organism>
<keyword evidence="3" id="KW-1185">Reference proteome</keyword>
<dbReference type="Proteomes" id="UP000050761">
    <property type="component" value="Unassembled WGS sequence"/>
</dbReference>
<dbReference type="Pfam" id="PF02594">
    <property type="entry name" value="DUF167"/>
    <property type="match status" value="1"/>
</dbReference>
<dbReference type="OrthoDB" id="244097at2759"/>
<dbReference type="Gene3D" id="3.30.1200.10">
    <property type="entry name" value="YggU-like"/>
    <property type="match status" value="1"/>
</dbReference>
<reference evidence="4" key="2">
    <citation type="submission" date="2019-09" db="UniProtKB">
        <authorList>
            <consortium name="WormBaseParasite"/>
        </authorList>
    </citation>
    <scope>IDENTIFICATION</scope>
</reference>
<dbReference type="InterPro" id="IPR036591">
    <property type="entry name" value="YggU-like_sf"/>
</dbReference>
<dbReference type="HAMAP" id="MF_00634">
    <property type="entry name" value="UPF0235"/>
    <property type="match status" value="1"/>
</dbReference>
<dbReference type="PANTHER" id="PTHR13420">
    <property type="entry name" value="UPF0235 PROTEIN C15ORF40"/>
    <property type="match status" value="1"/>
</dbReference>
<sequence>MLSNSARSLKTYWGFNRGKSVVHKMSTQNTAISTNKDGHILIRVLVKPGAKMSAVTDVGEDEVGVAVAAPPREGEANSELVDYMRSVLGLKKSELTLDKGGKSRSKTLLINSTRISSAEVAAKLKAAAEQ</sequence>
<dbReference type="GO" id="GO:0005737">
    <property type="term" value="C:cytoplasm"/>
    <property type="evidence" value="ECO:0007669"/>
    <property type="project" value="TreeGrafter"/>
</dbReference>
<evidence type="ECO:0000313" key="3">
    <source>
        <dbReference type="Proteomes" id="UP000050761"/>
    </source>
</evidence>
<reference evidence="2 3" key="1">
    <citation type="submission" date="2018-11" db="EMBL/GenBank/DDBJ databases">
        <authorList>
            <consortium name="Pathogen Informatics"/>
        </authorList>
    </citation>
    <scope>NUCLEOTIDE SEQUENCE [LARGE SCALE GENOMIC DNA]</scope>
</reference>
<accession>A0A3P8ASK1</accession>
<evidence type="ECO:0000313" key="2">
    <source>
        <dbReference type="EMBL" id="VDP17437.1"/>
    </source>
</evidence>